<dbReference type="EMBL" id="JADCNL010000318">
    <property type="protein sequence ID" value="KAG0448485.1"/>
    <property type="molecule type" value="Genomic_DNA"/>
</dbReference>
<evidence type="ECO:0000256" key="9">
    <source>
        <dbReference type="ARBA" id="ARBA00055191"/>
    </source>
</evidence>
<dbReference type="GO" id="GO:0009691">
    <property type="term" value="P:cytokinin biosynthetic process"/>
    <property type="evidence" value="ECO:0007669"/>
    <property type="project" value="UniProtKB-KW"/>
</dbReference>
<evidence type="ECO:0000256" key="3">
    <source>
        <dbReference type="ARBA" id="ARBA00022712"/>
    </source>
</evidence>
<keyword evidence="13" id="KW-1185">Reference proteome</keyword>
<keyword evidence="6" id="KW-0809">Transit peptide</keyword>
<dbReference type="OrthoDB" id="775260at2759"/>
<keyword evidence="4" id="KW-0547">Nucleotide-binding</keyword>
<evidence type="ECO:0000313" key="11">
    <source>
        <dbReference type="EMBL" id="KAG0448485.1"/>
    </source>
</evidence>
<dbReference type="Pfam" id="PF01715">
    <property type="entry name" value="IPPT"/>
    <property type="match status" value="2"/>
</dbReference>
<dbReference type="GO" id="GO:0005739">
    <property type="term" value="C:mitochondrion"/>
    <property type="evidence" value="ECO:0007669"/>
    <property type="project" value="TreeGrafter"/>
</dbReference>
<reference evidence="13 14" key="1">
    <citation type="journal article" date="2020" name="Nat. Food">
        <title>A phased Vanilla planifolia genome enables genetic improvement of flavour and production.</title>
        <authorList>
            <person name="Hasing T."/>
            <person name="Tang H."/>
            <person name="Brym M."/>
            <person name="Khazi F."/>
            <person name="Huang T."/>
            <person name="Chambers A.H."/>
        </authorList>
    </citation>
    <scope>NUCLEOTIDE SEQUENCE [LARGE SCALE GENOMIC DNA]</scope>
    <source>
        <tissue evidence="12">Leaf</tissue>
    </source>
</reference>
<comment type="caution">
    <text evidence="12">The sequence shown here is derived from an EMBL/GenBank/DDBJ whole genome shotgun (WGS) entry which is preliminary data.</text>
</comment>
<comment type="similarity">
    <text evidence="1">Belongs to the IPP transferase family.</text>
</comment>
<dbReference type="FunFam" id="1.10.287.890:FF:000002">
    <property type="entry name" value="Adenylate isopentenyltransferase 5, chloroplastic"/>
    <property type="match status" value="1"/>
</dbReference>
<comment type="catalytic activity">
    <reaction evidence="8">
        <text>dimethylallyl diphosphate + ADP = N(6)-(dimethylallyl)adenosine 5'-diphosphate + diphosphate</text>
        <dbReference type="Rhea" id="RHEA:36327"/>
        <dbReference type="ChEBI" id="CHEBI:33019"/>
        <dbReference type="ChEBI" id="CHEBI:57623"/>
        <dbReference type="ChEBI" id="CHEBI:73533"/>
        <dbReference type="ChEBI" id="CHEBI:456216"/>
        <dbReference type="EC" id="2.5.1.112"/>
    </reaction>
</comment>
<accession>A0A835S7K6</accession>
<evidence type="ECO:0000256" key="4">
    <source>
        <dbReference type="ARBA" id="ARBA00022741"/>
    </source>
</evidence>
<dbReference type="Proteomes" id="UP000639772">
    <property type="component" value="Chromosome 1"/>
</dbReference>
<comment type="function">
    <text evidence="9">Involved in cytokinin biosynthesis. Catalyzes the transfer of an isopentenyl group from dimethylallyl diphosphate (DMAPP) to ATP and ADP.</text>
</comment>
<dbReference type="GO" id="GO:0006400">
    <property type="term" value="P:tRNA modification"/>
    <property type="evidence" value="ECO:0007669"/>
    <property type="project" value="TreeGrafter"/>
</dbReference>
<dbReference type="GO" id="GO:0052622">
    <property type="term" value="F:ATP/ADP dimethylallyltransferase activity"/>
    <property type="evidence" value="ECO:0007669"/>
    <property type="project" value="UniProtKB-EC"/>
</dbReference>
<dbReference type="GO" id="GO:0052381">
    <property type="term" value="F:tRNA dimethylallyltransferase activity"/>
    <property type="evidence" value="ECO:0007669"/>
    <property type="project" value="TreeGrafter"/>
</dbReference>
<dbReference type="SUPFAM" id="SSF52540">
    <property type="entry name" value="P-loop containing nucleoside triphosphate hydrolases"/>
    <property type="match status" value="1"/>
</dbReference>
<evidence type="ECO:0000313" key="13">
    <source>
        <dbReference type="Proteomes" id="UP000636800"/>
    </source>
</evidence>
<organism evidence="12 14">
    <name type="scientific">Vanilla planifolia</name>
    <name type="common">Vanilla</name>
    <dbReference type="NCBI Taxonomy" id="51239"/>
    <lineage>
        <taxon>Eukaryota</taxon>
        <taxon>Viridiplantae</taxon>
        <taxon>Streptophyta</taxon>
        <taxon>Embryophyta</taxon>
        <taxon>Tracheophyta</taxon>
        <taxon>Spermatophyta</taxon>
        <taxon>Magnoliopsida</taxon>
        <taxon>Liliopsida</taxon>
        <taxon>Asparagales</taxon>
        <taxon>Orchidaceae</taxon>
        <taxon>Vanilloideae</taxon>
        <taxon>Vanilleae</taxon>
        <taxon>Vanilla</taxon>
    </lineage>
</organism>
<proteinExistence type="inferred from homology"/>
<dbReference type="EMBL" id="JADCNM010000001">
    <property type="protein sequence ID" value="KAG0503069.1"/>
    <property type="molecule type" value="Genomic_DNA"/>
</dbReference>
<keyword evidence="5" id="KW-0067">ATP-binding</keyword>
<evidence type="ECO:0000313" key="14">
    <source>
        <dbReference type="Proteomes" id="UP000639772"/>
    </source>
</evidence>
<sequence length="320" mass="35378">MASFFVKSSASVPKKKVVFVLGSTATGKSKLAIGLALRFGGEVINSDKMQVYAGLDVITNKVTPEESATIPHNLLGFLPPEADFTAADFRLAALRAVKEVIRRGHLPIVAGGSNTYIKELVDGNGGEFTRLYECCFVWVDVDREVLESFVAERVEKMVERGLVDEARAAFDWGRADYAKGIWRSIGVPEMDRYLRREAAASAEEKEVLLREAFEKIKENTQKLAAAQREKILRFVEEDGWELQRVDATAAVLLRAEESAEEVWENEVLNPSVEIVSKFLDNVEEVAPAVAARVRSLFVAKSVAASVADGWRVPVRAGQFK</sequence>
<evidence type="ECO:0000256" key="8">
    <source>
        <dbReference type="ARBA" id="ARBA00052386"/>
    </source>
</evidence>
<keyword evidence="2" id="KW-0808">Transferase</keyword>
<evidence type="ECO:0000256" key="6">
    <source>
        <dbReference type="ARBA" id="ARBA00022946"/>
    </source>
</evidence>
<dbReference type="AlphaFoldDB" id="A0A835S7K6"/>
<dbReference type="Gene3D" id="1.10.287.890">
    <property type="entry name" value="Crystal structure of tRNA isopentenylpyrophosphate transferase (bh2366) domain"/>
    <property type="match status" value="1"/>
</dbReference>
<evidence type="ECO:0000256" key="5">
    <source>
        <dbReference type="ARBA" id="ARBA00022840"/>
    </source>
</evidence>
<evidence type="ECO:0000256" key="2">
    <source>
        <dbReference type="ARBA" id="ARBA00022679"/>
    </source>
</evidence>
<dbReference type="InterPro" id="IPR027417">
    <property type="entry name" value="P-loop_NTPase"/>
</dbReference>
<dbReference type="GO" id="GO:0005524">
    <property type="term" value="F:ATP binding"/>
    <property type="evidence" value="ECO:0007669"/>
    <property type="project" value="UniProtKB-KW"/>
</dbReference>
<evidence type="ECO:0000256" key="7">
    <source>
        <dbReference type="ARBA" id="ARBA00051744"/>
    </source>
</evidence>
<protein>
    <recommendedName>
        <fullName evidence="10">adenylate dimethylallyltransferase (ADP/ATP-dependent)</fullName>
        <ecNumber evidence="10">2.5.1.112</ecNumber>
    </recommendedName>
</protein>
<evidence type="ECO:0000256" key="10">
    <source>
        <dbReference type="ARBA" id="ARBA00066838"/>
    </source>
</evidence>
<dbReference type="EC" id="2.5.1.112" evidence="10"/>
<name>A0A835S7K6_VANPL</name>
<dbReference type="Gene3D" id="3.40.50.300">
    <property type="entry name" value="P-loop containing nucleotide triphosphate hydrolases"/>
    <property type="match status" value="1"/>
</dbReference>
<dbReference type="Proteomes" id="UP000636800">
    <property type="component" value="Unassembled WGS sequence"/>
</dbReference>
<dbReference type="PANTHER" id="PTHR11088">
    <property type="entry name" value="TRNA DIMETHYLALLYLTRANSFERASE"/>
    <property type="match status" value="1"/>
</dbReference>
<evidence type="ECO:0000256" key="1">
    <source>
        <dbReference type="ARBA" id="ARBA00005842"/>
    </source>
</evidence>
<dbReference type="GO" id="GO:0009824">
    <property type="term" value="F:AMP dimethylallyltransferase activity"/>
    <property type="evidence" value="ECO:0007669"/>
    <property type="project" value="UniProtKB-ARBA"/>
</dbReference>
<gene>
    <name evidence="12" type="ORF">HPP92_003141</name>
    <name evidence="11" type="ORF">HPP92_027825</name>
</gene>
<keyword evidence="3" id="KW-0203">Cytokinin biosynthesis</keyword>
<evidence type="ECO:0000313" key="12">
    <source>
        <dbReference type="EMBL" id="KAG0503069.1"/>
    </source>
</evidence>
<dbReference type="PANTHER" id="PTHR11088:SF74">
    <property type="entry name" value="ADENYLATE ISOPENTENYLTRANSFERASE 5, CHLOROPLASTIC"/>
    <property type="match status" value="1"/>
</dbReference>
<dbReference type="InterPro" id="IPR039657">
    <property type="entry name" value="Dimethylallyltransferase"/>
</dbReference>
<comment type="catalytic activity">
    <reaction evidence="7">
        <text>dimethylallyl diphosphate + ATP = N(6)-(dimethylallyl)adenosine 5'-triphosphate + diphosphate</text>
        <dbReference type="Rhea" id="RHEA:36331"/>
        <dbReference type="ChEBI" id="CHEBI:30616"/>
        <dbReference type="ChEBI" id="CHEBI:33019"/>
        <dbReference type="ChEBI" id="CHEBI:57623"/>
        <dbReference type="ChEBI" id="CHEBI:73532"/>
        <dbReference type="EC" id="2.5.1.112"/>
    </reaction>
</comment>